<keyword evidence="3" id="KW-1185">Reference proteome</keyword>
<name>A0AAX3LYS9_9BACL</name>
<dbReference type="InterPro" id="IPR013096">
    <property type="entry name" value="Cupin_2"/>
</dbReference>
<evidence type="ECO:0000313" key="2">
    <source>
        <dbReference type="EMBL" id="WCT55046.1"/>
    </source>
</evidence>
<accession>A0AAX3LYS9</accession>
<organism evidence="2 3">
    <name type="scientific">Paenibacillus kyungheensis</name>
    <dbReference type="NCBI Taxonomy" id="1452732"/>
    <lineage>
        <taxon>Bacteria</taxon>
        <taxon>Bacillati</taxon>
        <taxon>Bacillota</taxon>
        <taxon>Bacilli</taxon>
        <taxon>Bacillales</taxon>
        <taxon>Paenibacillaceae</taxon>
        <taxon>Paenibacillus</taxon>
    </lineage>
</organism>
<protein>
    <submittedName>
        <fullName evidence="2">Cupin domain-containing protein</fullName>
    </submittedName>
</protein>
<dbReference type="Gene3D" id="2.60.120.10">
    <property type="entry name" value="Jelly Rolls"/>
    <property type="match status" value="1"/>
</dbReference>
<sequence length="126" mass="14189">MLNVLNPTNIAEELAKITEHWSPRIIGQVNDQYVKVAKVKGELVWHQHDHEDELFLVVYGSIVIRLQDAEDITLQKGEFYIVPKGTMHNPLAEEECGLVLIESVSTKHTGDVESPLTKSIEDQLSS</sequence>
<dbReference type="InterPro" id="IPR014710">
    <property type="entry name" value="RmlC-like_jellyroll"/>
</dbReference>
<dbReference type="InterPro" id="IPR011051">
    <property type="entry name" value="RmlC_Cupin_sf"/>
</dbReference>
<feature type="domain" description="Cupin type-2" evidence="1">
    <location>
        <begin position="41"/>
        <end position="94"/>
    </location>
</feature>
<dbReference type="Proteomes" id="UP001220509">
    <property type="component" value="Chromosome"/>
</dbReference>
<dbReference type="SUPFAM" id="SSF51182">
    <property type="entry name" value="RmlC-like cupins"/>
    <property type="match status" value="1"/>
</dbReference>
<dbReference type="InterPro" id="IPR052044">
    <property type="entry name" value="PKS_Associated_Protein"/>
</dbReference>
<dbReference type="PANTHER" id="PTHR36114">
    <property type="entry name" value="16.7 KDA PROTEIN IN WHIE LOCUS"/>
    <property type="match status" value="1"/>
</dbReference>
<proteinExistence type="predicted"/>
<reference evidence="2 3" key="1">
    <citation type="submission" date="2023-02" db="EMBL/GenBank/DDBJ databases">
        <title>Genome sequence of Paenibacillus kyungheensis KACC 18744.</title>
        <authorList>
            <person name="Kim S."/>
            <person name="Heo J."/>
            <person name="Kwon S.-W."/>
        </authorList>
    </citation>
    <scope>NUCLEOTIDE SEQUENCE [LARGE SCALE GENOMIC DNA]</scope>
    <source>
        <strain evidence="2 3">KACC 18744</strain>
    </source>
</reference>
<dbReference type="AlphaFoldDB" id="A0AAX3LYS9"/>
<evidence type="ECO:0000259" key="1">
    <source>
        <dbReference type="Pfam" id="PF07883"/>
    </source>
</evidence>
<dbReference type="KEGG" id="pka:PQ456_17935"/>
<evidence type="ECO:0000313" key="3">
    <source>
        <dbReference type="Proteomes" id="UP001220509"/>
    </source>
</evidence>
<dbReference type="PANTHER" id="PTHR36114:SF1">
    <property type="entry name" value="16.7 KDA PROTEIN IN WHIE LOCUS"/>
    <property type="match status" value="1"/>
</dbReference>
<gene>
    <name evidence="2" type="ORF">PQ456_17935</name>
</gene>
<dbReference type="Pfam" id="PF07883">
    <property type="entry name" value="Cupin_2"/>
    <property type="match status" value="1"/>
</dbReference>
<dbReference type="EMBL" id="CP117416">
    <property type="protein sequence ID" value="WCT55046.1"/>
    <property type="molecule type" value="Genomic_DNA"/>
</dbReference>
<dbReference type="CDD" id="cd02226">
    <property type="entry name" value="cupin_YdbB-like"/>
    <property type="match status" value="1"/>
</dbReference>
<dbReference type="RefSeq" id="WP_273613500.1">
    <property type="nucleotide sequence ID" value="NZ_CP117416.1"/>
</dbReference>